<dbReference type="AlphaFoldDB" id="A0A2A3E4F1"/>
<gene>
    <name evidence="1" type="ORF">APICC_01456</name>
</gene>
<evidence type="ECO:0000313" key="1">
    <source>
        <dbReference type="EMBL" id="PBC26136.1"/>
    </source>
</evidence>
<protein>
    <submittedName>
        <fullName evidence="1">Uncharacterized protein</fullName>
    </submittedName>
</protein>
<name>A0A2A3E4F1_APICC</name>
<keyword evidence="2" id="KW-1185">Reference proteome</keyword>
<accession>A0A2A3E4F1</accession>
<proteinExistence type="predicted"/>
<reference evidence="1" key="1">
    <citation type="submission" date="2014-07" db="EMBL/GenBank/DDBJ databases">
        <title>Genomic and transcriptomic analysis on Apis cerana provide comprehensive insights into honey bee biology.</title>
        <authorList>
            <person name="Diao Q."/>
            <person name="Sun L."/>
            <person name="Zheng H."/>
            <person name="Zheng H."/>
            <person name="Xu S."/>
            <person name="Wang S."/>
            <person name="Zeng Z."/>
            <person name="Hu F."/>
            <person name="Su S."/>
            <person name="Wu J."/>
        </authorList>
    </citation>
    <scope>NUCLEOTIDE SEQUENCE [LARGE SCALE GENOMIC DNA]</scope>
    <source>
        <tissue evidence="1">Pupae without intestine</tissue>
    </source>
</reference>
<dbReference type="EMBL" id="KZ288406">
    <property type="protein sequence ID" value="PBC26136.1"/>
    <property type="molecule type" value="Genomic_DNA"/>
</dbReference>
<sequence length="111" mass="13275">MLSIAIIHTIDNRERKYKCQALLNQGSQVNTIRTSLAQRLRFPNLPNFLIYLILLLSSHFRISYSRLIPYYLIITLADLQFWVPRDIDLIIDNDQLWDIMCMEQHRLEKNL</sequence>
<dbReference type="OrthoDB" id="7553315at2759"/>
<organism evidence="1 2">
    <name type="scientific">Apis cerana cerana</name>
    <name type="common">Oriental honeybee</name>
    <dbReference type="NCBI Taxonomy" id="94128"/>
    <lineage>
        <taxon>Eukaryota</taxon>
        <taxon>Metazoa</taxon>
        <taxon>Ecdysozoa</taxon>
        <taxon>Arthropoda</taxon>
        <taxon>Hexapoda</taxon>
        <taxon>Insecta</taxon>
        <taxon>Pterygota</taxon>
        <taxon>Neoptera</taxon>
        <taxon>Endopterygota</taxon>
        <taxon>Hymenoptera</taxon>
        <taxon>Apocrita</taxon>
        <taxon>Aculeata</taxon>
        <taxon>Apoidea</taxon>
        <taxon>Anthophila</taxon>
        <taxon>Apidae</taxon>
        <taxon>Apis</taxon>
    </lineage>
</organism>
<evidence type="ECO:0000313" key="2">
    <source>
        <dbReference type="Proteomes" id="UP000242457"/>
    </source>
</evidence>
<dbReference type="Proteomes" id="UP000242457">
    <property type="component" value="Unassembled WGS sequence"/>
</dbReference>